<reference evidence="3 4" key="1">
    <citation type="journal article" date="2012" name="J. Bacteriol.">
        <title>Complete genome sequence of Pelagibacterium halotolerans B2T.</title>
        <authorList>
            <person name="Huo Y.Y."/>
            <person name="Cheng H."/>
            <person name="Han X.F."/>
            <person name="Jiang X.W."/>
            <person name="Sun C."/>
            <person name="Zhang X.Q."/>
            <person name="Zhu X.F."/>
            <person name="Liu Y.F."/>
            <person name="Li P.F."/>
            <person name="Ni P.X."/>
            <person name="Wu M."/>
        </authorList>
    </citation>
    <scope>NUCLEOTIDE SEQUENCE [LARGE SCALE GENOMIC DNA]</scope>
    <source>
        <strain evidence="4">DSM 22347 / JCM 15775 / CGMCC 1.7692 / B2</strain>
    </source>
</reference>
<evidence type="ECO:0000256" key="1">
    <source>
        <dbReference type="SAM" id="SignalP"/>
    </source>
</evidence>
<gene>
    <name evidence="3" type="ordered locus">KKY_2971</name>
</gene>
<dbReference type="RefSeq" id="WP_014132112.1">
    <property type="nucleotide sequence ID" value="NC_016078.1"/>
</dbReference>
<accession>G4RF32</accession>
<name>G4RF32_PELHB</name>
<feature type="chain" id="PRO_5003468195" description="Surface lipoprotein assembly modifier C-terminal domain-containing protein" evidence="1">
    <location>
        <begin position="20"/>
        <end position="427"/>
    </location>
</feature>
<proteinExistence type="predicted"/>
<keyword evidence="1" id="KW-0732">Signal</keyword>
<evidence type="ECO:0000313" key="4">
    <source>
        <dbReference type="Proteomes" id="UP000008850"/>
    </source>
</evidence>
<dbReference type="STRING" id="1082931.KKY_2971"/>
<dbReference type="InterPro" id="IPR011990">
    <property type="entry name" value="TPR-like_helical_dom_sf"/>
</dbReference>
<keyword evidence="4" id="KW-1185">Reference proteome</keyword>
<dbReference type="Pfam" id="PF14559">
    <property type="entry name" value="TPR_19"/>
    <property type="match status" value="1"/>
</dbReference>
<dbReference type="SUPFAM" id="SSF48452">
    <property type="entry name" value="TPR-like"/>
    <property type="match status" value="1"/>
</dbReference>
<dbReference type="Proteomes" id="UP000008850">
    <property type="component" value="Chromosome"/>
</dbReference>
<sequence length="427" mass="45083">MRILILALALGLTLTGAVAARGPDGALLARLMALGDHDGARAHLAAAVSEPALHALYRTHLEGLIARQQGRSADAVALFRAVLAIDPGFVAARVELAKSLLATRNFEGAQHHLDSLALNADDAIRTIAQAGLDHIRANRGYGAQMHFSIAPSSNLNRGSAHRIFAAGGMDFAIDPDSRRTAGTGITIGGSAYHSFSLGNGQAVIANAAVDLTTDIEGTRAEQLSLSAGLNWQGRLGNSRFGLGPIADVSYSGFDPHLVRYGLSGTLNVPVGGQNLVGLSFTVLGQDYASQAYRNGFRVLAGAQVTHAFTPAVRASLQLGADIERTQAAHLDRDGVFGDVRVVSDWRGGFSTALFVRYARDQYLGNYPGTGTPRLDERLSAGITVSNSQIDLGGFTPALSYSYTRQFSNVSFFDHDSHDVSLGLTKAF</sequence>
<dbReference type="eggNOG" id="COG3118">
    <property type="taxonomic scope" value="Bacteria"/>
</dbReference>
<feature type="signal peptide" evidence="1">
    <location>
        <begin position="1"/>
        <end position="19"/>
    </location>
</feature>
<dbReference type="HOGENOM" id="CLU_643920_0_0_5"/>
<dbReference type="InterPro" id="IPR007655">
    <property type="entry name" value="Slam_C"/>
</dbReference>
<dbReference type="AlphaFoldDB" id="G4RF32"/>
<dbReference type="Gene3D" id="1.25.40.10">
    <property type="entry name" value="Tetratricopeptide repeat domain"/>
    <property type="match status" value="1"/>
</dbReference>
<organism evidence="3 4">
    <name type="scientific">Pelagibacterium halotolerans (strain DSM 22347 / JCM 15775 / CGMCC 1.7692 / B2)</name>
    <dbReference type="NCBI Taxonomy" id="1082931"/>
    <lineage>
        <taxon>Bacteria</taxon>
        <taxon>Pseudomonadati</taxon>
        <taxon>Pseudomonadota</taxon>
        <taxon>Alphaproteobacteria</taxon>
        <taxon>Hyphomicrobiales</taxon>
        <taxon>Devosiaceae</taxon>
        <taxon>Pelagibacterium</taxon>
    </lineage>
</organism>
<protein>
    <recommendedName>
        <fullName evidence="2">Surface lipoprotein assembly modifier C-terminal domain-containing protein</fullName>
    </recommendedName>
</protein>
<dbReference type="EMBL" id="CP003075">
    <property type="protein sequence ID" value="AEQ52965.1"/>
    <property type="molecule type" value="Genomic_DNA"/>
</dbReference>
<feature type="domain" description="Surface lipoprotein assembly modifier C-terminal" evidence="2">
    <location>
        <begin position="148"/>
        <end position="427"/>
    </location>
</feature>
<dbReference type="Pfam" id="PF04575">
    <property type="entry name" value="SlipAM"/>
    <property type="match status" value="1"/>
</dbReference>
<evidence type="ECO:0000259" key="2">
    <source>
        <dbReference type="Pfam" id="PF04575"/>
    </source>
</evidence>
<dbReference type="KEGG" id="phl:KKY_2971"/>
<evidence type="ECO:0000313" key="3">
    <source>
        <dbReference type="EMBL" id="AEQ52965.1"/>
    </source>
</evidence>